<proteinExistence type="predicted"/>
<name>A0A3B1C0V6_9ZZZZ</name>
<gene>
    <name evidence="2" type="ORF">MNBD_GAMMA25-271</name>
</gene>
<reference evidence="2" key="1">
    <citation type="submission" date="2018-06" db="EMBL/GenBank/DDBJ databases">
        <authorList>
            <person name="Zhirakovskaya E."/>
        </authorList>
    </citation>
    <scope>NUCLEOTIDE SEQUENCE</scope>
</reference>
<evidence type="ECO:0000259" key="1">
    <source>
        <dbReference type="Pfam" id="PF12146"/>
    </source>
</evidence>
<dbReference type="EMBL" id="UOFY01000052">
    <property type="protein sequence ID" value="VAX10537.1"/>
    <property type="molecule type" value="Genomic_DNA"/>
</dbReference>
<dbReference type="PANTHER" id="PTHR12277">
    <property type="entry name" value="ALPHA/BETA HYDROLASE DOMAIN-CONTAINING PROTEIN"/>
    <property type="match status" value="1"/>
</dbReference>
<dbReference type="InterPro" id="IPR022742">
    <property type="entry name" value="Hydrolase_4"/>
</dbReference>
<evidence type="ECO:0000313" key="2">
    <source>
        <dbReference type="EMBL" id="VAX10537.1"/>
    </source>
</evidence>
<accession>A0A3B1C0V6</accession>
<dbReference type="SUPFAM" id="SSF53474">
    <property type="entry name" value="alpha/beta-Hydrolases"/>
    <property type="match status" value="1"/>
</dbReference>
<sequence>MIHYKTFFLILCISLLSGCNSLLFQPEKKHYIEPEQLNIASRDIYFNTRDGLTLHGWFLPAKKPARATILFLHGNAQNISTHIASVFWMPDAGFNVFLFDYRGYGYSEGTPELEGLLVDFDAAVEALQHIREVDTNKIFIFGQSLGAAISVTGLSTSPYQEKIRGLIIEGAFTGYRDISREVLSKFWLTWPFQWPLSYTITDCCRPLDAISLIKPVPILIIHSKDDQIIPVHHAIELHAAASPEKQLWLYEGYSHIQIFKNKENRVRLVKYLDEILTGKNRPIKEALINPTVRGEVLSLTKGRTMNTKSNKTSMLK</sequence>
<feature type="domain" description="Serine aminopeptidase S33" evidence="1">
    <location>
        <begin position="64"/>
        <end position="179"/>
    </location>
</feature>
<organism evidence="2">
    <name type="scientific">hydrothermal vent metagenome</name>
    <dbReference type="NCBI Taxonomy" id="652676"/>
    <lineage>
        <taxon>unclassified sequences</taxon>
        <taxon>metagenomes</taxon>
        <taxon>ecological metagenomes</taxon>
    </lineage>
</organism>
<protein>
    <submittedName>
        <fullName evidence="2">Hydrolase of the alpha/beta superfamily in cluster with COG2110</fullName>
    </submittedName>
</protein>
<dbReference type="InterPro" id="IPR029058">
    <property type="entry name" value="AB_hydrolase_fold"/>
</dbReference>
<dbReference type="PROSITE" id="PS51257">
    <property type="entry name" value="PROKAR_LIPOPROTEIN"/>
    <property type="match status" value="1"/>
</dbReference>
<dbReference type="Gene3D" id="3.40.50.1820">
    <property type="entry name" value="alpha/beta hydrolase"/>
    <property type="match status" value="1"/>
</dbReference>
<keyword evidence="2" id="KW-0378">Hydrolase</keyword>
<dbReference type="Pfam" id="PF12146">
    <property type="entry name" value="Hydrolase_4"/>
    <property type="match status" value="1"/>
</dbReference>
<dbReference type="PANTHER" id="PTHR12277:SF81">
    <property type="entry name" value="PROTEIN ABHD13"/>
    <property type="match status" value="1"/>
</dbReference>
<dbReference type="AlphaFoldDB" id="A0A3B1C0V6"/>
<dbReference type="GO" id="GO:0016787">
    <property type="term" value="F:hydrolase activity"/>
    <property type="evidence" value="ECO:0007669"/>
    <property type="project" value="UniProtKB-KW"/>
</dbReference>